<sequence length="88" mass="9910">MANTTKMRKILDLQNEFDDALDDYPVMLTVPQVAHLLNVSKSSVFRLLKVGVLERVRFNMTGQAQASVRIPAESVRNLFTSWVGDSND</sequence>
<name>A0AAJ5ZH60_9CHLR</name>
<evidence type="ECO:0008006" key="3">
    <source>
        <dbReference type="Google" id="ProtNLM"/>
    </source>
</evidence>
<gene>
    <name evidence="1" type="ORF">GKO48_03470</name>
</gene>
<dbReference type="Proteomes" id="UP001219901">
    <property type="component" value="Chromosome"/>
</dbReference>
<protein>
    <recommendedName>
        <fullName evidence="3">Helix-turn-helix domain-containing protein</fullName>
    </recommendedName>
</protein>
<reference evidence="2" key="2">
    <citation type="submission" date="2023-06" db="EMBL/GenBank/DDBJ databases">
        <title>Pangenomics reveal diversification of enzyme families and niche specialization in globally abundant SAR202 bacteria.</title>
        <authorList>
            <person name="Saw J.H.W."/>
        </authorList>
    </citation>
    <scope>NUCLEOTIDE SEQUENCE [LARGE SCALE GENOMIC DNA]</scope>
    <source>
        <strain evidence="2">JH1073</strain>
    </source>
</reference>
<dbReference type="EMBL" id="CP046147">
    <property type="protein sequence ID" value="WFG38701.1"/>
    <property type="molecule type" value="Genomic_DNA"/>
</dbReference>
<evidence type="ECO:0000313" key="2">
    <source>
        <dbReference type="Proteomes" id="UP001219901"/>
    </source>
</evidence>
<accession>A0AAJ5ZH60</accession>
<keyword evidence="2" id="KW-1185">Reference proteome</keyword>
<reference evidence="1 2" key="1">
    <citation type="submission" date="2019-11" db="EMBL/GenBank/DDBJ databases">
        <authorList>
            <person name="Cho J.-C."/>
        </authorList>
    </citation>
    <scope>NUCLEOTIDE SEQUENCE [LARGE SCALE GENOMIC DNA]</scope>
    <source>
        <strain evidence="1 2">JH1073</strain>
    </source>
</reference>
<organism evidence="1 2">
    <name type="scientific">Candidatus Lucifugimonas marina</name>
    <dbReference type="NCBI Taxonomy" id="3038979"/>
    <lineage>
        <taxon>Bacteria</taxon>
        <taxon>Bacillati</taxon>
        <taxon>Chloroflexota</taxon>
        <taxon>Dehalococcoidia</taxon>
        <taxon>SAR202 cluster</taxon>
        <taxon>Candidatus Lucifugimonadales</taxon>
        <taxon>Candidatus Lucifugimonadaceae</taxon>
        <taxon>Candidatus Lucifugimonas</taxon>
    </lineage>
</organism>
<dbReference type="AlphaFoldDB" id="A0AAJ5ZH60"/>
<evidence type="ECO:0000313" key="1">
    <source>
        <dbReference type="EMBL" id="WFG38701.1"/>
    </source>
</evidence>
<proteinExistence type="predicted"/>
<dbReference type="RefSeq" id="WP_342827176.1">
    <property type="nucleotide sequence ID" value="NZ_CP046147.1"/>
</dbReference>